<dbReference type="Proteomes" id="UP000475545">
    <property type="component" value="Unassembled WGS sequence"/>
</dbReference>
<keyword evidence="3 5" id="KW-0238">DNA-binding</keyword>
<dbReference type="PANTHER" id="PTHR30055:SF151">
    <property type="entry name" value="TRANSCRIPTIONAL REGULATORY PROTEIN"/>
    <property type="match status" value="1"/>
</dbReference>
<sequence length="230" mass="25164">MSRGGGKVATTRQAERKPVTRTAVVSTAVQMADEGGIGAVTMRKIAQQLGVEAMSLYHHVRNKDGILDIMVDHVFAEIEIPTGVAWREALRVRTESARDALVRHPWALGLMDSRRDPGPETLRHHDAVIGVLRGAGFTIGGAAHAFSLLDSYLYGFVLQETTMPFDSTDEADTREVAESIQSGIDPTDLPHLTELTTAHVMQPGYSYADEFGIGLDVVLDGLERNRTLWE</sequence>
<gene>
    <name evidence="7" type="ORF">GIY30_15810</name>
</gene>
<dbReference type="SUPFAM" id="SSF46689">
    <property type="entry name" value="Homeodomain-like"/>
    <property type="match status" value="1"/>
</dbReference>
<dbReference type="SUPFAM" id="SSF48498">
    <property type="entry name" value="Tetracyclin repressor-like, C-terminal domain"/>
    <property type="match status" value="1"/>
</dbReference>
<feature type="domain" description="HTH tetR-type" evidence="6">
    <location>
        <begin position="18"/>
        <end position="78"/>
    </location>
</feature>
<protein>
    <submittedName>
        <fullName evidence="7">TetR family transcriptional regulator</fullName>
    </submittedName>
</protein>
<dbReference type="PRINTS" id="PR00455">
    <property type="entry name" value="HTHTETR"/>
</dbReference>
<dbReference type="InterPro" id="IPR004111">
    <property type="entry name" value="Repressor_TetR_C"/>
</dbReference>
<evidence type="ECO:0000256" key="1">
    <source>
        <dbReference type="ARBA" id="ARBA00022491"/>
    </source>
</evidence>
<keyword evidence="8" id="KW-1185">Reference proteome</keyword>
<dbReference type="GO" id="GO:0046677">
    <property type="term" value="P:response to antibiotic"/>
    <property type="evidence" value="ECO:0007669"/>
    <property type="project" value="InterPro"/>
</dbReference>
<accession>A0A6L7GTP1</accession>
<proteinExistence type="predicted"/>
<dbReference type="GO" id="GO:0045892">
    <property type="term" value="P:negative regulation of DNA-templated transcription"/>
    <property type="evidence" value="ECO:0007669"/>
    <property type="project" value="InterPro"/>
</dbReference>
<dbReference type="Pfam" id="PF00440">
    <property type="entry name" value="TetR_N"/>
    <property type="match status" value="1"/>
</dbReference>
<dbReference type="AlphaFoldDB" id="A0A6L7GTP1"/>
<dbReference type="PANTHER" id="PTHR30055">
    <property type="entry name" value="HTH-TYPE TRANSCRIPTIONAL REGULATOR RUTR"/>
    <property type="match status" value="1"/>
</dbReference>
<dbReference type="Pfam" id="PF02909">
    <property type="entry name" value="TetR_C_1"/>
    <property type="match status" value="1"/>
</dbReference>
<evidence type="ECO:0000256" key="4">
    <source>
        <dbReference type="ARBA" id="ARBA00023163"/>
    </source>
</evidence>
<dbReference type="PRINTS" id="PR00400">
    <property type="entry name" value="TETREPRESSOR"/>
</dbReference>
<dbReference type="PROSITE" id="PS50977">
    <property type="entry name" value="HTH_TETR_2"/>
    <property type="match status" value="1"/>
</dbReference>
<keyword evidence="2" id="KW-0805">Transcription regulation</keyword>
<dbReference type="InterPro" id="IPR050109">
    <property type="entry name" value="HTH-type_TetR-like_transc_reg"/>
</dbReference>
<feature type="DNA-binding region" description="H-T-H motif" evidence="5">
    <location>
        <begin position="41"/>
        <end position="60"/>
    </location>
</feature>
<dbReference type="GO" id="GO:0000976">
    <property type="term" value="F:transcription cis-regulatory region binding"/>
    <property type="evidence" value="ECO:0007669"/>
    <property type="project" value="TreeGrafter"/>
</dbReference>
<evidence type="ECO:0000256" key="2">
    <source>
        <dbReference type="ARBA" id="ARBA00023015"/>
    </source>
</evidence>
<evidence type="ECO:0000313" key="8">
    <source>
        <dbReference type="Proteomes" id="UP000475545"/>
    </source>
</evidence>
<name>A0A6L7GTP1_9ACTN</name>
<dbReference type="EMBL" id="WMBR01000004">
    <property type="protein sequence ID" value="MXP22807.1"/>
    <property type="molecule type" value="Genomic_DNA"/>
</dbReference>
<evidence type="ECO:0000256" key="5">
    <source>
        <dbReference type="PROSITE-ProRule" id="PRU00335"/>
    </source>
</evidence>
<dbReference type="Gene3D" id="1.10.10.60">
    <property type="entry name" value="Homeodomain-like"/>
    <property type="match status" value="1"/>
</dbReference>
<dbReference type="Gene3D" id="1.10.357.10">
    <property type="entry name" value="Tetracycline Repressor, domain 2"/>
    <property type="match status" value="1"/>
</dbReference>
<evidence type="ECO:0000313" key="7">
    <source>
        <dbReference type="EMBL" id="MXP22807.1"/>
    </source>
</evidence>
<dbReference type="InterPro" id="IPR001647">
    <property type="entry name" value="HTH_TetR"/>
</dbReference>
<organism evidence="7 8">
    <name type="scientific">Gordonia mangrovi</name>
    <dbReference type="NCBI Taxonomy" id="2665643"/>
    <lineage>
        <taxon>Bacteria</taxon>
        <taxon>Bacillati</taxon>
        <taxon>Actinomycetota</taxon>
        <taxon>Actinomycetes</taxon>
        <taxon>Mycobacteriales</taxon>
        <taxon>Gordoniaceae</taxon>
        <taxon>Gordonia</taxon>
    </lineage>
</organism>
<comment type="caution">
    <text evidence="7">The sequence shown here is derived from an EMBL/GenBank/DDBJ whole genome shotgun (WGS) entry which is preliminary data.</text>
</comment>
<dbReference type="InterPro" id="IPR036271">
    <property type="entry name" value="Tet_transcr_reg_TetR-rel_C_sf"/>
</dbReference>
<keyword evidence="4" id="KW-0804">Transcription</keyword>
<evidence type="ECO:0000259" key="6">
    <source>
        <dbReference type="PROSITE" id="PS50977"/>
    </source>
</evidence>
<keyword evidence="1" id="KW-0678">Repressor</keyword>
<evidence type="ECO:0000256" key="3">
    <source>
        <dbReference type="ARBA" id="ARBA00023125"/>
    </source>
</evidence>
<dbReference type="InterPro" id="IPR003012">
    <property type="entry name" value="Tet_transcr_reg_TetR"/>
</dbReference>
<dbReference type="GO" id="GO:0003700">
    <property type="term" value="F:DNA-binding transcription factor activity"/>
    <property type="evidence" value="ECO:0007669"/>
    <property type="project" value="TreeGrafter"/>
</dbReference>
<reference evidence="7 8" key="1">
    <citation type="submission" date="2019-11" db="EMBL/GenBank/DDBJ databases">
        <title>Gordonia sp. nov., a novel actinobacterium isolated from mangrove soil in Hainan.</title>
        <authorList>
            <person name="Huang X."/>
            <person name="Xie Y."/>
            <person name="Chu X."/>
            <person name="Xiao K."/>
        </authorList>
    </citation>
    <scope>NUCLEOTIDE SEQUENCE [LARGE SCALE GENOMIC DNA]</scope>
    <source>
        <strain evidence="7 8">HNM0687</strain>
    </source>
</reference>
<dbReference type="InterPro" id="IPR009057">
    <property type="entry name" value="Homeodomain-like_sf"/>
</dbReference>